<name>A0A7R9F227_9NEOP</name>
<organism evidence="2">
    <name type="scientific">Timema bartmani</name>
    <dbReference type="NCBI Taxonomy" id="61472"/>
    <lineage>
        <taxon>Eukaryota</taxon>
        <taxon>Metazoa</taxon>
        <taxon>Ecdysozoa</taxon>
        <taxon>Arthropoda</taxon>
        <taxon>Hexapoda</taxon>
        <taxon>Insecta</taxon>
        <taxon>Pterygota</taxon>
        <taxon>Neoptera</taxon>
        <taxon>Polyneoptera</taxon>
        <taxon>Phasmatodea</taxon>
        <taxon>Timematodea</taxon>
        <taxon>Timematoidea</taxon>
        <taxon>Timematidae</taxon>
        <taxon>Timema</taxon>
    </lineage>
</organism>
<sequence length="315" mass="35144">MLITRWETKTPATHFDLLPPTHSGDISVYPDSRHTGNISGRRLSVHPTEIRTSISPSSAVELNTTSALANYATEAEVKEVFGNQINLCRDRGLKPGPSAQKSDTLTLDHQEEKKRRNKSLTGMNSNHRRTVSGKYQNFLEGTGRGWWGARGIAASSTRLFGGRDLPARTLAQFGFDALVVKWGDYCVYSEANQLSQRMELPENVNVAIKSEVTESKSECVIPSIKEENEMNCNSTKYVDGVVKSEVLDIFEPFYQCDVPLIKEELEPDMTFKIAIEAAKADEAARKYVEDVRDEATTHGAVYEIGSQPQYKSTFQ</sequence>
<dbReference type="EMBL" id="OD566644">
    <property type="protein sequence ID" value="CAD7444409.1"/>
    <property type="molecule type" value="Genomic_DNA"/>
</dbReference>
<gene>
    <name evidence="2" type="ORF">TBIB3V08_LOCUS6789</name>
</gene>
<dbReference type="AlphaFoldDB" id="A0A7R9F227"/>
<feature type="region of interest" description="Disordered" evidence="1">
    <location>
        <begin position="91"/>
        <end position="128"/>
    </location>
</feature>
<reference evidence="2" key="1">
    <citation type="submission" date="2020-11" db="EMBL/GenBank/DDBJ databases">
        <authorList>
            <person name="Tran Van P."/>
        </authorList>
    </citation>
    <scope>NUCLEOTIDE SEQUENCE</scope>
</reference>
<accession>A0A7R9F227</accession>
<proteinExistence type="predicted"/>
<evidence type="ECO:0000313" key="2">
    <source>
        <dbReference type="EMBL" id="CAD7444409.1"/>
    </source>
</evidence>
<evidence type="ECO:0000256" key="1">
    <source>
        <dbReference type="SAM" id="MobiDB-lite"/>
    </source>
</evidence>
<protein>
    <submittedName>
        <fullName evidence="2">Uncharacterized protein</fullName>
    </submittedName>
</protein>